<reference evidence="2" key="2">
    <citation type="submission" date="2020-09" db="EMBL/GenBank/DDBJ databases">
        <title>Reference genome assembly for Australian Ascochyta lentis isolate Al4.</title>
        <authorList>
            <person name="Lee R.C."/>
            <person name="Farfan-Caceres L.M."/>
            <person name="Debler J.W."/>
            <person name="Williams A.H."/>
            <person name="Henares B.M."/>
        </authorList>
    </citation>
    <scope>NUCLEOTIDE SEQUENCE</scope>
    <source>
        <strain evidence="2">Al4</strain>
    </source>
</reference>
<dbReference type="InterPro" id="IPR010730">
    <property type="entry name" value="HET"/>
</dbReference>
<comment type="caution">
    <text evidence="2">The sequence shown here is derived from an EMBL/GenBank/DDBJ whole genome shotgun (WGS) entry which is preliminary data.</text>
</comment>
<dbReference type="OrthoDB" id="4850726at2759"/>
<dbReference type="PANTHER" id="PTHR24148">
    <property type="entry name" value="ANKYRIN REPEAT DOMAIN-CONTAINING PROTEIN 39 HOMOLOG-RELATED"/>
    <property type="match status" value="1"/>
</dbReference>
<dbReference type="InterPro" id="IPR052895">
    <property type="entry name" value="HetReg/Transcr_Mod"/>
</dbReference>
<dbReference type="Pfam" id="PF06985">
    <property type="entry name" value="HET"/>
    <property type="match status" value="1"/>
</dbReference>
<dbReference type="Proteomes" id="UP000651452">
    <property type="component" value="Unassembled WGS sequence"/>
</dbReference>
<proteinExistence type="predicted"/>
<dbReference type="PANTHER" id="PTHR24148:SF73">
    <property type="entry name" value="HET DOMAIN PROTEIN (AFU_ORTHOLOGUE AFUA_8G01020)"/>
    <property type="match status" value="1"/>
</dbReference>
<evidence type="ECO:0000259" key="1">
    <source>
        <dbReference type="Pfam" id="PF06985"/>
    </source>
</evidence>
<sequence>MPIAFVHRSIMDTKLTYVYDPIEANQLRLLRFLPDEDRTSIVFETYSIDDIIPPYRSLSYAWASPYTGMQKSWAIHIGGSDLPALDSLLSFIQALRLKDRLCEGRWWIDSWCIDQTNLIERAQQVRLMQKIYHHAEEVVVWLGEESDNSDLAMDFIKLLEKIRREASSVEQIRTSFDLQTYKYTVHWKALEALLSRNWWSRVWTIQEFVIPLKMMFWCGLQEASKAAVCRSLSVADKCTSVGIKETLAFRYGFNRRRVWELYEAELQDGLKSTRSLLSLAAYFCFMNVTDDRDRLYGMMAMSTDGSSLLDVSYSLTCEDVYMRFTQAFIAQYKSLDIVCFASVFSAPSESTLPSWVPDWHWRNTFHVTPLMVSQSYNEQIGNLRAPVFVGDGPYAHYSASKGRPAVYNFEGSQLMTQGIIVDTIDGIAASKNAASAQRPDDYTEALLSPASPASSTEILKSVCRALVLNRNDRFLRHPMPAAEFYYDFVRLCAPLSQAESNISTLTELQDWYQWTKTLKIQGRSFESILRDSHQTATEYSGPPPNDDEFIQDSFIGMVSERAMRGDSVCVLYGCSVPVLLRRCDDSDSFVFVGECYLDGYMDGSALDKKEFEERRFNLQ</sequence>
<dbReference type="AlphaFoldDB" id="A0A8H7MEW4"/>
<accession>A0A8H7MEW4</accession>
<dbReference type="Pfam" id="PF26639">
    <property type="entry name" value="Het-6_barrel"/>
    <property type="match status" value="1"/>
</dbReference>
<reference evidence="2" key="1">
    <citation type="submission" date="2018-12" db="EMBL/GenBank/DDBJ databases">
        <authorList>
            <person name="Syme R.A."/>
            <person name="Farfan-Caceres L."/>
            <person name="Lichtenzveig J."/>
        </authorList>
    </citation>
    <scope>NUCLEOTIDE SEQUENCE</scope>
    <source>
        <strain evidence="2">Al4</strain>
    </source>
</reference>
<gene>
    <name evidence="2" type="ORF">EKO04_008129</name>
</gene>
<dbReference type="EMBL" id="RZGK01000015">
    <property type="protein sequence ID" value="KAF9693789.1"/>
    <property type="molecule type" value="Genomic_DNA"/>
</dbReference>
<organism evidence="2 3">
    <name type="scientific">Ascochyta lentis</name>
    <dbReference type="NCBI Taxonomy" id="205686"/>
    <lineage>
        <taxon>Eukaryota</taxon>
        <taxon>Fungi</taxon>
        <taxon>Dikarya</taxon>
        <taxon>Ascomycota</taxon>
        <taxon>Pezizomycotina</taxon>
        <taxon>Dothideomycetes</taxon>
        <taxon>Pleosporomycetidae</taxon>
        <taxon>Pleosporales</taxon>
        <taxon>Pleosporineae</taxon>
        <taxon>Didymellaceae</taxon>
        <taxon>Ascochyta</taxon>
    </lineage>
</organism>
<name>A0A8H7MEW4_9PLEO</name>
<evidence type="ECO:0000313" key="3">
    <source>
        <dbReference type="Proteomes" id="UP000651452"/>
    </source>
</evidence>
<keyword evidence="3" id="KW-1185">Reference proteome</keyword>
<evidence type="ECO:0000313" key="2">
    <source>
        <dbReference type="EMBL" id="KAF9693789.1"/>
    </source>
</evidence>
<protein>
    <recommendedName>
        <fullName evidence="1">Heterokaryon incompatibility domain-containing protein</fullName>
    </recommendedName>
</protein>
<feature type="domain" description="Heterokaryon incompatibility" evidence="1">
    <location>
        <begin position="55"/>
        <end position="207"/>
    </location>
</feature>